<proteinExistence type="predicted"/>
<organism evidence="1 2">
    <name type="scientific">Roseovarius pacificus</name>
    <dbReference type="NCBI Taxonomy" id="337701"/>
    <lineage>
        <taxon>Bacteria</taxon>
        <taxon>Pseudomonadati</taxon>
        <taxon>Pseudomonadota</taxon>
        <taxon>Alphaproteobacteria</taxon>
        <taxon>Rhodobacterales</taxon>
        <taxon>Roseobacteraceae</taxon>
        <taxon>Roseovarius</taxon>
    </lineage>
</organism>
<evidence type="ECO:0000313" key="2">
    <source>
        <dbReference type="Proteomes" id="UP000183974"/>
    </source>
</evidence>
<dbReference type="Proteomes" id="UP000183974">
    <property type="component" value="Unassembled WGS sequence"/>
</dbReference>
<protein>
    <submittedName>
        <fullName evidence="1">Uncharacterized protein</fullName>
    </submittedName>
</protein>
<evidence type="ECO:0000313" key="1">
    <source>
        <dbReference type="EMBL" id="SHM42739.1"/>
    </source>
</evidence>
<dbReference type="AlphaFoldDB" id="A0A1M7IPY9"/>
<name>A0A1M7IPY9_9RHOB</name>
<accession>A0A1M7IPY9</accession>
<sequence length="52" mass="5871">MIMQVLNVGRDARVGYRVDINRGEPNQKPAACRYCAARATIRRGRLGHSSER</sequence>
<reference evidence="1 2" key="1">
    <citation type="submission" date="2016-11" db="EMBL/GenBank/DDBJ databases">
        <authorList>
            <person name="Jaros S."/>
            <person name="Januszkiewicz K."/>
            <person name="Wedrychowicz H."/>
        </authorList>
    </citation>
    <scope>NUCLEOTIDE SEQUENCE [LARGE SCALE GENOMIC DNA]</scope>
    <source>
        <strain evidence="1 2">DSM 29589</strain>
    </source>
</reference>
<gene>
    <name evidence="1" type="ORF">SAMN05444398_11629</name>
</gene>
<keyword evidence="2" id="KW-1185">Reference proteome</keyword>
<dbReference type="EMBL" id="FRBR01000016">
    <property type="protein sequence ID" value="SHM42739.1"/>
    <property type="molecule type" value="Genomic_DNA"/>
</dbReference>